<feature type="compositionally biased region" description="Polar residues" evidence="1">
    <location>
        <begin position="191"/>
        <end position="208"/>
    </location>
</feature>
<dbReference type="Gene3D" id="3.80.10.10">
    <property type="entry name" value="Ribonuclease Inhibitor"/>
    <property type="match status" value="1"/>
</dbReference>
<sequence>MDDLNGDYHEDFFMKEFLIEPSKPNRNMYGNNLLHQQSQQQRPQQQMQPGMMYGANPGICGVSNSTSYPNSNCYESNGGLDSMSMHNASSVGTSLVAPHYLPNMSSHLAGMQQMSSSSVNLPGSSSRIAMPNNNMSMSSNSMGIPVPNQSGLGMGLTGNGSSSNRIPYNSSTNQYAGPSTGVMGLHPSGSMHGSTSSNVPLHSQSNNGMGLHSNPSPGGMGMHSSSSSSNLGMHSVPSPGGMGMHSSPSPAGLSLHSNAGLHSAPASGLGLHSSPSPAMHPSASPSNRGMLSSASPSGMGMHSSASPSGMGMHSNASSSSMGIHSSASPSGMGIHSSASPSGMGIRSNPSPAMHSSASPGGMGMHSSASPAGMGMHSGMPSPASSMGKPSGSPSRSAPPVPSPNVMNLQSGPVRSPMGASASRSPFQSSPSHFSNASPANIPSASPGHLSRHCTSPGRMNMMTTSPMGTQDMNGASYSASCSEGSSPAALERLAAERLPSGVTVSVADRGEALGQLRRTPPPQDVLTITPVQDMYAGAGTSGAKKKKDMTQVKKVRRKADESGGKAKKRKAIRAQLISNDPRGETGFGAPSLYDLLTDDNPCNQSLLSVGGIPSGTANYDITTAQGTVKRGRKRKTGDGTPKAPPKPRTTVTYQSQISSQNGIKLRIKKSEPVKKPPKQRVRKKKNKSALDSDSDEGGHHKRVNHKQAADPSDEGKEQSCWGSDELPKKVLHKIFKYVSYDEGCVPFLVRMQRVCRHWREVATTPDLWHTIELCSTWVRDRAKNHHTFRWLCENRLTRVRELNLGGWKFSGIPALLDVIANNCVELRGLNLTGWQGLHIEHIMFLVTNCQNLQKLDLSGVNPEAHNNKGAVVSLSSMQHLTSVMGDRLTHLVLANNKLAGVPQIVMAIAGACPNLEVLDMSNIRTVSHATAHIHLENLQKGCSKLRVFRITNSQFALAPVSIKEQVESPGFPNLEELSVACPNGRMDSLVTSQPSIDDDAIGRILKTSNKLRLLDVRGCSKITGSSLVRIPAWDLEHLFLSGCYATRISDSGLELITQKWGHSLVELDLAWSSATESLDLAVSALAEVPEKGNTSPLRILNLCGSSVSLDPVKAVLINCLNLFSLNLASCRGLPRGMKRHYEGIELVELRSQYEDKPRKSKVEEEEDPKPAEAQDDKQLATNHCVAGSSSQMNAENEIKSEHEPDSDADVNLHEESEDEADQDAEEHGSDFGLESDLEQDADRERDSQVKAEEAEQEEHELGAYAGDGENAPQSKSDPDNYSQSSSAVGNPYEELDRPKTESLLLQSPPQSGMDDMVMTPEDLQMVAEALANTPDADRIAAAAEAEAGMTPTGRSTPLGTSAASSTPRSGSGTYSEAGTPGPSGTPGTLSETGTEAGTPGTPGTTVTSGTTPQQGADGDGELLALAQDVKYSLDNHLNFSFSELDCGPSLQ</sequence>
<gene>
    <name evidence="3" type="ORF">KUF71_016448</name>
</gene>
<reference evidence="3" key="2">
    <citation type="journal article" date="2023" name="BMC Genomics">
        <title>Pest status, molecular evolution, and epigenetic factors derived from the genome assembly of Frankliniella fusca, a thysanopteran phytovirus vector.</title>
        <authorList>
            <person name="Catto M.A."/>
            <person name="Labadie P.E."/>
            <person name="Jacobson A.L."/>
            <person name="Kennedy G.G."/>
            <person name="Srinivasan R."/>
            <person name="Hunt B.G."/>
        </authorList>
    </citation>
    <scope>NUCLEOTIDE SEQUENCE</scope>
    <source>
        <strain evidence="3">PL_HMW_Pooled</strain>
    </source>
</reference>
<dbReference type="GO" id="GO:0031146">
    <property type="term" value="P:SCF-dependent proteasomal ubiquitin-dependent protein catabolic process"/>
    <property type="evidence" value="ECO:0007669"/>
    <property type="project" value="TreeGrafter"/>
</dbReference>
<dbReference type="EMBL" id="JAHWGI010001316">
    <property type="protein sequence ID" value="KAK3928099.1"/>
    <property type="molecule type" value="Genomic_DNA"/>
</dbReference>
<dbReference type="SUPFAM" id="SSF81383">
    <property type="entry name" value="F-box domain"/>
    <property type="match status" value="1"/>
</dbReference>
<organism evidence="3 4">
    <name type="scientific">Frankliniella fusca</name>
    <dbReference type="NCBI Taxonomy" id="407009"/>
    <lineage>
        <taxon>Eukaryota</taxon>
        <taxon>Metazoa</taxon>
        <taxon>Ecdysozoa</taxon>
        <taxon>Arthropoda</taxon>
        <taxon>Hexapoda</taxon>
        <taxon>Insecta</taxon>
        <taxon>Pterygota</taxon>
        <taxon>Neoptera</taxon>
        <taxon>Paraneoptera</taxon>
        <taxon>Thysanoptera</taxon>
        <taxon>Terebrantia</taxon>
        <taxon>Thripoidea</taxon>
        <taxon>Thripidae</taxon>
        <taxon>Frankliniella</taxon>
    </lineage>
</organism>
<feature type="compositionally biased region" description="Low complexity" evidence="1">
    <location>
        <begin position="272"/>
        <end position="286"/>
    </location>
</feature>
<accession>A0AAE1LRE4</accession>
<feature type="compositionally biased region" description="Low complexity" evidence="1">
    <location>
        <begin position="308"/>
        <end position="331"/>
    </location>
</feature>
<feature type="compositionally biased region" description="Polar residues" evidence="1">
    <location>
        <begin position="159"/>
        <end position="177"/>
    </location>
</feature>
<feature type="compositionally biased region" description="Acidic residues" evidence="1">
    <location>
        <begin position="1215"/>
        <end position="1224"/>
    </location>
</feature>
<dbReference type="Pfam" id="PF12937">
    <property type="entry name" value="F-box-like"/>
    <property type="match status" value="1"/>
</dbReference>
<feature type="region of interest" description="Disordered" evidence="1">
    <location>
        <begin position="537"/>
        <end position="586"/>
    </location>
</feature>
<evidence type="ECO:0000256" key="1">
    <source>
        <dbReference type="SAM" id="MobiDB-lite"/>
    </source>
</evidence>
<feature type="compositionally biased region" description="Polar residues" evidence="1">
    <location>
        <begin position="1352"/>
        <end position="1374"/>
    </location>
</feature>
<feature type="region of interest" description="Disordered" evidence="1">
    <location>
        <begin position="1337"/>
        <end position="1420"/>
    </location>
</feature>
<feature type="compositionally biased region" description="Basic residues" evidence="1">
    <location>
        <begin position="675"/>
        <end position="687"/>
    </location>
</feature>
<dbReference type="InterPro" id="IPR001810">
    <property type="entry name" value="F-box_dom"/>
</dbReference>
<evidence type="ECO:0000313" key="3">
    <source>
        <dbReference type="EMBL" id="KAK3928099.1"/>
    </source>
</evidence>
<comment type="caution">
    <text evidence="3">The sequence shown here is derived from an EMBL/GenBank/DDBJ whole genome shotgun (WGS) entry which is preliminary data.</text>
</comment>
<feature type="region of interest" description="Disordered" evidence="1">
    <location>
        <begin position="1153"/>
        <end position="1319"/>
    </location>
</feature>
<dbReference type="SUPFAM" id="SSF52047">
    <property type="entry name" value="RNI-like"/>
    <property type="match status" value="1"/>
</dbReference>
<feature type="compositionally biased region" description="Low complexity" evidence="1">
    <location>
        <begin position="1375"/>
        <end position="1412"/>
    </location>
</feature>
<feature type="compositionally biased region" description="Polar residues" evidence="1">
    <location>
        <begin position="615"/>
        <end position="626"/>
    </location>
</feature>
<dbReference type="CDD" id="cd22119">
    <property type="entry name" value="F-box_FBXL6"/>
    <property type="match status" value="1"/>
</dbReference>
<feature type="region of interest" description="Disordered" evidence="1">
    <location>
        <begin position="610"/>
        <end position="721"/>
    </location>
</feature>
<feature type="region of interest" description="Disordered" evidence="1">
    <location>
        <begin position="156"/>
        <end position="459"/>
    </location>
</feature>
<feature type="compositionally biased region" description="Low complexity" evidence="1">
    <location>
        <begin position="419"/>
        <end position="446"/>
    </location>
</feature>
<feature type="compositionally biased region" description="Basic and acidic residues" evidence="1">
    <location>
        <begin position="1153"/>
        <end position="1178"/>
    </location>
</feature>
<feature type="compositionally biased region" description="Polar residues" evidence="1">
    <location>
        <begin position="347"/>
        <end position="358"/>
    </location>
</feature>
<dbReference type="InterPro" id="IPR047922">
    <property type="entry name" value="FBXL6_F-box"/>
</dbReference>
<dbReference type="PROSITE" id="PS50181">
    <property type="entry name" value="FBOX"/>
    <property type="match status" value="1"/>
</dbReference>
<dbReference type="InterPro" id="IPR032675">
    <property type="entry name" value="LRR_dom_sf"/>
</dbReference>
<feature type="compositionally biased region" description="Polar residues" evidence="1">
    <location>
        <begin position="1271"/>
        <end position="1288"/>
    </location>
</feature>
<evidence type="ECO:0000259" key="2">
    <source>
        <dbReference type="PROSITE" id="PS50181"/>
    </source>
</evidence>
<dbReference type="InterPro" id="IPR036047">
    <property type="entry name" value="F-box-like_dom_sf"/>
</dbReference>
<dbReference type="Gene3D" id="1.20.1280.50">
    <property type="match status" value="1"/>
</dbReference>
<dbReference type="PANTHER" id="PTHR13318">
    <property type="entry name" value="PARTNER OF PAIRED, ISOFORM B-RELATED"/>
    <property type="match status" value="1"/>
</dbReference>
<feature type="compositionally biased region" description="Low complexity" evidence="1">
    <location>
        <begin position="213"/>
        <end position="252"/>
    </location>
</feature>
<name>A0AAE1LRE4_9NEOP</name>
<feature type="compositionally biased region" description="Basic and acidic residues" evidence="1">
    <location>
        <begin position="1196"/>
        <end position="1214"/>
    </location>
</feature>
<reference evidence="3" key="1">
    <citation type="submission" date="2021-07" db="EMBL/GenBank/DDBJ databases">
        <authorList>
            <person name="Catto M.A."/>
            <person name="Jacobson A."/>
            <person name="Kennedy G."/>
            <person name="Labadie P."/>
            <person name="Hunt B.G."/>
            <person name="Srinivasan R."/>
        </authorList>
    </citation>
    <scope>NUCLEOTIDE SEQUENCE</scope>
    <source>
        <strain evidence="3">PL_HMW_Pooled</strain>
        <tissue evidence="3">Head</tissue>
    </source>
</reference>
<keyword evidence="4" id="KW-1185">Reference proteome</keyword>
<feature type="compositionally biased region" description="Polar residues" evidence="1">
    <location>
        <begin position="287"/>
        <end position="296"/>
    </location>
</feature>
<dbReference type="Proteomes" id="UP001219518">
    <property type="component" value="Unassembled WGS sequence"/>
</dbReference>
<protein>
    <submittedName>
        <fullName evidence="3">F-box/LRR-repeat protein 6</fullName>
    </submittedName>
</protein>
<feature type="compositionally biased region" description="Basic and acidic residues" evidence="1">
    <location>
        <begin position="1240"/>
        <end position="1253"/>
    </location>
</feature>
<dbReference type="SMART" id="SM00256">
    <property type="entry name" value="FBOX"/>
    <property type="match status" value="1"/>
</dbReference>
<dbReference type="GO" id="GO:0019005">
    <property type="term" value="C:SCF ubiquitin ligase complex"/>
    <property type="evidence" value="ECO:0007669"/>
    <property type="project" value="InterPro"/>
</dbReference>
<evidence type="ECO:0000313" key="4">
    <source>
        <dbReference type="Proteomes" id="UP001219518"/>
    </source>
</evidence>
<proteinExistence type="predicted"/>
<feature type="compositionally biased region" description="Polar residues" evidence="1">
    <location>
        <begin position="649"/>
        <end position="662"/>
    </location>
</feature>
<feature type="domain" description="F-box" evidence="2">
    <location>
        <begin position="720"/>
        <end position="771"/>
    </location>
</feature>
<feature type="compositionally biased region" description="Basic residues" evidence="1">
    <location>
        <begin position="543"/>
        <end position="557"/>
    </location>
</feature>